<protein>
    <recommendedName>
        <fullName evidence="5">Calcineurin-like phosphoesterase domain-containing protein</fullName>
    </recommendedName>
</protein>
<dbReference type="InterPro" id="IPR041796">
    <property type="entry name" value="Mre11_N"/>
</dbReference>
<organism evidence="6 7">
    <name type="scientific">Gemmatimonas phototrophica</name>
    <dbReference type="NCBI Taxonomy" id="1379270"/>
    <lineage>
        <taxon>Bacteria</taxon>
        <taxon>Pseudomonadati</taxon>
        <taxon>Gemmatimonadota</taxon>
        <taxon>Gemmatimonadia</taxon>
        <taxon>Gemmatimonadales</taxon>
        <taxon>Gemmatimonadaceae</taxon>
        <taxon>Gemmatimonas</taxon>
    </lineage>
</organism>
<reference evidence="6 7" key="2">
    <citation type="journal article" date="2016" name="Environ. Microbiol. Rep.">
        <title>Metagenomic evidence for the presence of phototrophic Gemmatimonadetes bacteria in diverse environments.</title>
        <authorList>
            <person name="Zeng Y."/>
            <person name="Baumbach J."/>
            <person name="Barbosa E.G."/>
            <person name="Azevedo V."/>
            <person name="Zhang C."/>
            <person name="Koblizek M."/>
        </authorList>
    </citation>
    <scope>NUCLEOTIDE SEQUENCE [LARGE SCALE GENOMIC DNA]</scope>
    <source>
        <strain evidence="6 7">AP64</strain>
    </source>
</reference>
<evidence type="ECO:0000259" key="5">
    <source>
        <dbReference type="Pfam" id="PF00149"/>
    </source>
</evidence>
<dbReference type="Gene3D" id="3.60.21.10">
    <property type="match status" value="1"/>
</dbReference>
<proteinExistence type="predicted"/>
<dbReference type="InterPro" id="IPR029052">
    <property type="entry name" value="Metallo-depent_PP-like"/>
</dbReference>
<feature type="domain" description="Calcineurin-like phosphoesterase" evidence="5">
    <location>
        <begin position="1"/>
        <end position="162"/>
    </location>
</feature>
<keyword evidence="2" id="KW-0378">Hydrolase</keyword>
<dbReference type="KEGG" id="gph:GEMMAAP_04705"/>
<gene>
    <name evidence="6" type="ORF">GEMMAAP_04705</name>
</gene>
<name>A0A143BI86_9BACT</name>
<keyword evidence="3" id="KW-0269">Exonuclease</keyword>
<evidence type="ECO:0000256" key="4">
    <source>
        <dbReference type="SAM" id="MobiDB-lite"/>
    </source>
</evidence>
<dbReference type="InterPro" id="IPR050535">
    <property type="entry name" value="DNA_Repair-Maintenance_Comp"/>
</dbReference>
<keyword evidence="1" id="KW-0540">Nuclease</keyword>
<dbReference type="PANTHER" id="PTHR30337:SF0">
    <property type="entry name" value="NUCLEASE SBCCD SUBUNIT D"/>
    <property type="match status" value="1"/>
</dbReference>
<feature type="region of interest" description="Disordered" evidence="4">
    <location>
        <begin position="330"/>
        <end position="350"/>
    </location>
</feature>
<dbReference type="Proteomes" id="UP000076404">
    <property type="component" value="Chromosome"/>
</dbReference>
<dbReference type="SUPFAM" id="SSF56300">
    <property type="entry name" value="Metallo-dependent phosphatases"/>
    <property type="match status" value="1"/>
</dbReference>
<accession>A0A143BI86</accession>
<dbReference type="STRING" id="1379270.GEMMAAP_04705"/>
<evidence type="ECO:0000313" key="6">
    <source>
        <dbReference type="EMBL" id="AMW04333.1"/>
    </source>
</evidence>
<dbReference type="GO" id="GO:0004527">
    <property type="term" value="F:exonuclease activity"/>
    <property type="evidence" value="ECO:0007669"/>
    <property type="project" value="UniProtKB-KW"/>
</dbReference>
<sequence length="398" mass="43663">MRIVHLADLHLGFRQYQRLTPGGINQREADVAATVQRATTHIVAIAPELIVIGGDIFHTVRPSNPAILHAFRVLMQLRDQLPDTPIVMVAGNHDAPRTAETGCILRLFREIGVHVADAQAELFTFPARSLAVLAVPDVPGIDRPPLLPPDGYTHRVLLLHGEVAGLLPAHAASADRAAIEIQPEELHADQWSYVALGHYHVYREVATRAYYSGSLDYTSSNPWGELREEKAQGIPGKGFIEHDLVSGAHRFHPVAPSRPLLDLEPIDASGMSAQDLDGAIRARVNTAPGGIDDRVVRVTVRNVARHIVRELDHAALREYRKRAMHFHLDTRRPDPLPRRKGDGGGAGKRATLSDIVAEQLRERALPPGVDREQFVTVGLRYLKQAEDAAMAALPVVDG</sequence>
<dbReference type="EMBL" id="CP011454">
    <property type="protein sequence ID" value="AMW04333.1"/>
    <property type="molecule type" value="Genomic_DNA"/>
</dbReference>
<dbReference type="RefSeq" id="WP_026850026.1">
    <property type="nucleotide sequence ID" value="NZ_CP011454.1"/>
</dbReference>
<dbReference type="InterPro" id="IPR004843">
    <property type="entry name" value="Calcineurin-like_PHP"/>
</dbReference>
<dbReference type="OrthoDB" id="9773856at2"/>
<dbReference type="CDD" id="cd00840">
    <property type="entry name" value="MPP_Mre11_N"/>
    <property type="match status" value="1"/>
</dbReference>
<evidence type="ECO:0000256" key="3">
    <source>
        <dbReference type="ARBA" id="ARBA00022839"/>
    </source>
</evidence>
<reference evidence="6 7" key="1">
    <citation type="journal article" date="2014" name="Proc. Natl. Acad. Sci. U.S.A.">
        <title>Functional type 2 photosynthetic reaction centers found in the rare bacterial phylum Gemmatimonadetes.</title>
        <authorList>
            <person name="Zeng Y."/>
            <person name="Feng F."/>
            <person name="Medova H."/>
            <person name="Dean J."/>
            <person name="Koblizek M."/>
        </authorList>
    </citation>
    <scope>NUCLEOTIDE SEQUENCE [LARGE SCALE GENOMIC DNA]</scope>
    <source>
        <strain evidence="6 7">AP64</strain>
    </source>
</reference>
<evidence type="ECO:0000313" key="7">
    <source>
        <dbReference type="Proteomes" id="UP000076404"/>
    </source>
</evidence>
<dbReference type="eggNOG" id="COG0420">
    <property type="taxonomic scope" value="Bacteria"/>
</dbReference>
<feature type="compositionally biased region" description="Basic and acidic residues" evidence="4">
    <location>
        <begin position="330"/>
        <end position="342"/>
    </location>
</feature>
<evidence type="ECO:0000256" key="2">
    <source>
        <dbReference type="ARBA" id="ARBA00022801"/>
    </source>
</evidence>
<dbReference type="PANTHER" id="PTHR30337">
    <property type="entry name" value="COMPONENT OF ATP-DEPENDENT DSDNA EXONUCLEASE"/>
    <property type="match status" value="1"/>
</dbReference>
<dbReference type="AlphaFoldDB" id="A0A143BI86"/>
<keyword evidence="7" id="KW-1185">Reference proteome</keyword>
<evidence type="ECO:0000256" key="1">
    <source>
        <dbReference type="ARBA" id="ARBA00022722"/>
    </source>
</evidence>
<dbReference type="Pfam" id="PF00149">
    <property type="entry name" value="Metallophos"/>
    <property type="match status" value="1"/>
</dbReference>